<dbReference type="GeneID" id="59287531"/>
<feature type="region of interest" description="Disordered" evidence="3">
    <location>
        <begin position="164"/>
        <end position="211"/>
    </location>
</feature>
<keyword evidence="1 2" id="KW-0694">RNA-binding</keyword>
<dbReference type="InterPro" id="IPR025715">
    <property type="entry name" value="FoP_C"/>
</dbReference>
<feature type="region of interest" description="Disordered" evidence="3">
    <location>
        <begin position="1"/>
        <end position="71"/>
    </location>
</feature>
<dbReference type="InterPro" id="IPR000504">
    <property type="entry name" value="RRM_dom"/>
</dbReference>
<dbReference type="PANTHER" id="PTHR19965:SF35">
    <property type="entry name" value="RNA ANNEALING PROTEIN YRA1"/>
    <property type="match status" value="1"/>
</dbReference>
<evidence type="ECO:0000256" key="2">
    <source>
        <dbReference type="PROSITE-ProRule" id="PRU00176"/>
    </source>
</evidence>
<gene>
    <name evidence="5" type="ORF">HO173_005870</name>
</gene>
<dbReference type="Pfam" id="PF00076">
    <property type="entry name" value="RRM_1"/>
    <property type="match status" value="1"/>
</dbReference>
<organism evidence="5 6">
    <name type="scientific">Letharia columbiana</name>
    <dbReference type="NCBI Taxonomy" id="112416"/>
    <lineage>
        <taxon>Eukaryota</taxon>
        <taxon>Fungi</taxon>
        <taxon>Dikarya</taxon>
        <taxon>Ascomycota</taxon>
        <taxon>Pezizomycotina</taxon>
        <taxon>Lecanoromycetes</taxon>
        <taxon>OSLEUM clade</taxon>
        <taxon>Lecanoromycetidae</taxon>
        <taxon>Lecanorales</taxon>
        <taxon>Lecanorineae</taxon>
        <taxon>Parmeliaceae</taxon>
        <taxon>Letharia</taxon>
    </lineage>
</organism>
<protein>
    <recommendedName>
        <fullName evidence="4">RRM domain-containing protein</fullName>
    </recommendedName>
</protein>
<evidence type="ECO:0000313" key="6">
    <source>
        <dbReference type="Proteomes" id="UP000578531"/>
    </source>
</evidence>
<dbReference type="RefSeq" id="XP_037165591.1">
    <property type="nucleotide sequence ID" value="XM_037307782.1"/>
</dbReference>
<dbReference type="SMART" id="SM00360">
    <property type="entry name" value="RRM"/>
    <property type="match status" value="1"/>
</dbReference>
<dbReference type="PANTHER" id="PTHR19965">
    <property type="entry name" value="RNA AND EXPORT FACTOR BINDING PROTEIN"/>
    <property type="match status" value="1"/>
</dbReference>
<accession>A0A8H6L5D1</accession>
<dbReference type="SUPFAM" id="SSF54928">
    <property type="entry name" value="RNA-binding domain, RBD"/>
    <property type="match status" value="1"/>
</dbReference>
<keyword evidence="6" id="KW-1185">Reference proteome</keyword>
<evidence type="ECO:0000256" key="3">
    <source>
        <dbReference type="SAM" id="MobiDB-lite"/>
    </source>
</evidence>
<comment type="caution">
    <text evidence="5">The sequence shown here is derived from an EMBL/GenBank/DDBJ whole genome shotgun (WGS) entry which is preliminary data.</text>
</comment>
<dbReference type="SMART" id="SM01218">
    <property type="entry name" value="FoP_duplication"/>
    <property type="match status" value="1"/>
</dbReference>
<feature type="domain" description="RRM" evidence="4">
    <location>
        <begin position="73"/>
        <end position="151"/>
    </location>
</feature>
<proteinExistence type="predicted"/>
<dbReference type="Gene3D" id="3.30.70.330">
    <property type="match status" value="1"/>
</dbReference>
<dbReference type="InterPro" id="IPR012677">
    <property type="entry name" value="Nucleotide-bd_a/b_plait_sf"/>
</dbReference>
<feature type="compositionally biased region" description="Low complexity" evidence="3">
    <location>
        <begin position="31"/>
        <end position="41"/>
    </location>
</feature>
<dbReference type="OrthoDB" id="346839at2759"/>
<dbReference type="Pfam" id="PF13865">
    <property type="entry name" value="FoP_duplication"/>
    <property type="match status" value="1"/>
</dbReference>
<dbReference type="InterPro" id="IPR035979">
    <property type="entry name" value="RBD_domain_sf"/>
</dbReference>
<evidence type="ECO:0000313" key="5">
    <source>
        <dbReference type="EMBL" id="KAF6236239.1"/>
    </source>
</evidence>
<dbReference type="EMBL" id="JACCJC010000021">
    <property type="protein sequence ID" value="KAF6236239.1"/>
    <property type="molecule type" value="Genomic_DNA"/>
</dbReference>
<reference evidence="5 6" key="1">
    <citation type="journal article" date="2020" name="Genomics">
        <title>Complete, high-quality genomes from long-read metagenomic sequencing of two wolf lichen thalli reveals enigmatic genome architecture.</title>
        <authorList>
            <person name="McKenzie S.K."/>
            <person name="Walston R.F."/>
            <person name="Allen J.L."/>
        </authorList>
    </citation>
    <scope>NUCLEOTIDE SEQUENCE [LARGE SCALE GENOMIC DNA]</scope>
    <source>
        <strain evidence="5">WasteWater2</strain>
    </source>
</reference>
<evidence type="ECO:0000259" key="4">
    <source>
        <dbReference type="PROSITE" id="PS50102"/>
    </source>
</evidence>
<dbReference type="Proteomes" id="UP000578531">
    <property type="component" value="Unassembled WGS sequence"/>
</dbReference>
<dbReference type="GO" id="GO:0005634">
    <property type="term" value="C:nucleus"/>
    <property type="evidence" value="ECO:0007669"/>
    <property type="project" value="TreeGrafter"/>
</dbReference>
<name>A0A8H6L5D1_9LECA</name>
<dbReference type="InterPro" id="IPR051229">
    <property type="entry name" value="ALYREF_mRNA_export"/>
</dbReference>
<dbReference type="PROSITE" id="PS50102">
    <property type="entry name" value="RRM"/>
    <property type="match status" value="1"/>
</dbReference>
<dbReference type="AlphaFoldDB" id="A0A8H6L5D1"/>
<sequence length="345" mass="35897">MSGKLDQSLDEILSTRRKTAGRRGRGGRRAGNGTTKAATAAPVGGIQKNTRGAKTAPAKGAVPNGPASGSGESKIIVSNLPSDVNEFQIKEYFSKSVGHVKKAMLTYGPNGVSRGIATIVFSKSASANDALIQLNGMLVDKRPMKIEVVLNASIAAAVPVKGLGDRVTQGKSQPKSAAPKPATNGTATRGGRVGGRGARRGRNAGRPKAKTADELDAEMVDYFDANAANGTAATTDAAATMNGAAAPATNGEEIGMDEISAIQAPGHYTQHQQSLVIAISQDFIMKTQSSSVDIGKARLRSYKACCGVLDWIPYSHAAPHLYDLSVGATYIIHWVQVSPTHPSYS</sequence>
<evidence type="ECO:0000256" key="1">
    <source>
        <dbReference type="ARBA" id="ARBA00022884"/>
    </source>
</evidence>
<feature type="compositionally biased region" description="Basic residues" evidence="3">
    <location>
        <begin position="197"/>
        <end position="209"/>
    </location>
</feature>
<dbReference type="GO" id="GO:0003729">
    <property type="term" value="F:mRNA binding"/>
    <property type="evidence" value="ECO:0007669"/>
    <property type="project" value="TreeGrafter"/>
</dbReference>
<feature type="compositionally biased region" description="Basic residues" evidence="3">
    <location>
        <begin position="15"/>
        <end position="28"/>
    </location>
</feature>